<proteinExistence type="predicted"/>
<dbReference type="AlphaFoldDB" id="A0A7Y9NRQ9"/>
<dbReference type="Proteomes" id="UP000534186">
    <property type="component" value="Unassembled WGS sequence"/>
</dbReference>
<keyword evidence="1" id="KW-0413">Isomerase</keyword>
<dbReference type="Gene3D" id="3.10.450.50">
    <property type="match status" value="1"/>
</dbReference>
<reference evidence="1 2" key="1">
    <citation type="submission" date="2020-07" db="EMBL/GenBank/DDBJ databases">
        <title>Genomic Encyclopedia of Type Strains, Phase IV (KMG-V): Genome sequencing to study the core and pangenomes of soil and plant-associated prokaryotes.</title>
        <authorList>
            <person name="Whitman W."/>
        </authorList>
    </citation>
    <scope>NUCLEOTIDE SEQUENCE [LARGE SCALE GENOMIC DNA]</scope>
    <source>
        <strain evidence="1 2">M8UP30</strain>
    </source>
</reference>
<evidence type="ECO:0000313" key="2">
    <source>
        <dbReference type="Proteomes" id="UP000534186"/>
    </source>
</evidence>
<protein>
    <submittedName>
        <fullName evidence="1">Steroid delta-isomerase-like uncharacterized protein</fullName>
    </submittedName>
</protein>
<sequence length="143" mass="15670">MSESGSVSGNVAVIARFMEEVINQGRLEQADELVAVDFVELDPLPGQRQGREGLKEVIGMMRTAFPDIHWVADETVASGDKVVTRFTWTGTHRGTFLGVPATGRRVNVKGVVIDRLVGGKMMDSRILMDNLTMMQELGVIPRA</sequence>
<dbReference type="InterPro" id="IPR032710">
    <property type="entry name" value="NTF2-like_dom_sf"/>
</dbReference>
<dbReference type="Pfam" id="PF07366">
    <property type="entry name" value="SnoaL"/>
    <property type="match status" value="1"/>
</dbReference>
<dbReference type="GO" id="GO:0030638">
    <property type="term" value="P:polyketide metabolic process"/>
    <property type="evidence" value="ECO:0007669"/>
    <property type="project" value="InterPro"/>
</dbReference>
<dbReference type="EMBL" id="JACCCV010000002">
    <property type="protein sequence ID" value="NYF53768.1"/>
    <property type="molecule type" value="Genomic_DNA"/>
</dbReference>
<dbReference type="PANTHER" id="PTHR38436">
    <property type="entry name" value="POLYKETIDE CYCLASE SNOAL-LIKE DOMAIN"/>
    <property type="match status" value="1"/>
</dbReference>
<dbReference type="GO" id="GO:0016853">
    <property type="term" value="F:isomerase activity"/>
    <property type="evidence" value="ECO:0007669"/>
    <property type="project" value="UniProtKB-KW"/>
</dbReference>
<dbReference type="PANTHER" id="PTHR38436:SF1">
    <property type="entry name" value="ESTER CYCLASE"/>
    <property type="match status" value="1"/>
</dbReference>
<evidence type="ECO:0000313" key="1">
    <source>
        <dbReference type="EMBL" id="NYF53768.1"/>
    </source>
</evidence>
<gene>
    <name evidence="1" type="ORF">HDF12_004167</name>
</gene>
<dbReference type="InterPro" id="IPR009959">
    <property type="entry name" value="Cyclase_SnoaL-like"/>
</dbReference>
<name>A0A7Y9NRQ9_9BACT</name>
<organism evidence="1 2">
    <name type="scientific">Tunturiibacter lichenicola</name>
    <dbReference type="NCBI Taxonomy" id="2051959"/>
    <lineage>
        <taxon>Bacteria</taxon>
        <taxon>Pseudomonadati</taxon>
        <taxon>Acidobacteriota</taxon>
        <taxon>Terriglobia</taxon>
        <taxon>Terriglobales</taxon>
        <taxon>Acidobacteriaceae</taxon>
        <taxon>Tunturiibacter</taxon>
    </lineage>
</organism>
<comment type="caution">
    <text evidence="1">The sequence shown here is derived from an EMBL/GenBank/DDBJ whole genome shotgun (WGS) entry which is preliminary data.</text>
</comment>
<accession>A0A7Y9NRQ9</accession>
<dbReference type="SUPFAM" id="SSF54427">
    <property type="entry name" value="NTF2-like"/>
    <property type="match status" value="1"/>
</dbReference>